<feature type="region of interest" description="Disordered" evidence="1">
    <location>
        <begin position="162"/>
        <end position="183"/>
    </location>
</feature>
<gene>
    <name evidence="3" type="ORF">JF886_07465</name>
</gene>
<reference evidence="3 4" key="1">
    <citation type="submission" date="2020-10" db="EMBL/GenBank/DDBJ databases">
        <title>Ca. Dormibacterota MAGs.</title>
        <authorList>
            <person name="Montgomery K."/>
        </authorList>
    </citation>
    <scope>NUCLEOTIDE SEQUENCE [LARGE SCALE GENOMIC DNA]</scope>
    <source>
        <strain evidence="3">SC8812_S17_18</strain>
    </source>
</reference>
<proteinExistence type="predicted"/>
<protein>
    <submittedName>
        <fullName evidence="3">Uncharacterized protein</fullName>
    </submittedName>
</protein>
<evidence type="ECO:0000313" key="3">
    <source>
        <dbReference type="EMBL" id="MBJ7594687.1"/>
    </source>
</evidence>
<sequence>MSTRMRRSELDLPRRRGVAAQLRRWTIPAIGAVTPVGLIIVNIAAFIVHNLAQFRLGISVLAFVSGLMLNSWTALKIYRVAKIRFPHFGPLEESNQEVVLMIGMALIIGISFVEALFCYQGLSNEANLPNAPTFILGVVAIAIPILLQGLFGRLLGERSDSADERVDGYPLPPPPGPGETWRP</sequence>
<keyword evidence="2" id="KW-0812">Transmembrane</keyword>
<feature type="transmembrane region" description="Helical" evidence="2">
    <location>
        <begin position="134"/>
        <end position="155"/>
    </location>
</feature>
<keyword evidence="2" id="KW-1133">Transmembrane helix</keyword>
<dbReference type="RefSeq" id="WP_337311102.1">
    <property type="nucleotide sequence ID" value="NZ_JAEKNS010000077.1"/>
</dbReference>
<evidence type="ECO:0000256" key="1">
    <source>
        <dbReference type="SAM" id="MobiDB-lite"/>
    </source>
</evidence>
<keyword evidence="2" id="KW-0472">Membrane</keyword>
<dbReference type="Proteomes" id="UP000606991">
    <property type="component" value="Unassembled WGS sequence"/>
</dbReference>
<comment type="caution">
    <text evidence="3">The sequence shown here is derived from an EMBL/GenBank/DDBJ whole genome shotgun (WGS) entry which is preliminary data.</text>
</comment>
<dbReference type="EMBL" id="JAEKNS010000077">
    <property type="protein sequence ID" value="MBJ7594687.1"/>
    <property type="molecule type" value="Genomic_DNA"/>
</dbReference>
<organism evidence="3 4">
    <name type="scientific">Candidatus Aeolococcus gillhamiae</name>
    <dbReference type="NCBI Taxonomy" id="3127015"/>
    <lineage>
        <taxon>Bacteria</taxon>
        <taxon>Bacillati</taxon>
        <taxon>Candidatus Dormiibacterota</taxon>
        <taxon>Candidatus Dormibacteria</taxon>
        <taxon>Candidatus Aeolococcales</taxon>
        <taxon>Candidatus Aeolococcaceae</taxon>
        <taxon>Candidatus Aeolococcus</taxon>
    </lineage>
</organism>
<evidence type="ECO:0000256" key="2">
    <source>
        <dbReference type="SAM" id="Phobius"/>
    </source>
</evidence>
<dbReference type="AlphaFoldDB" id="A0A934JTF9"/>
<evidence type="ECO:0000313" key="4">
    <source>
        <dbReference type="Proteomes" id="UP000606991"/>
    </source>
</evidence>
<name>A0A934JTF9_9BACT</name>
<feature type="transmembrane region" description="Helical" evidence="2">
    <location>
        <begin position="98"/>
        <end position="122"/>
    </location>
</feature>
<accession>A0A934JTF9</accession>
<feature type="transmembrane region" description="Helical" evidence="2">
    <location>
        <begin position="25"/>
        <end position="48"/>
    </location>
</feature>
<feature type="transmembrane region" description="Helical" evidence="2">
    <location>
        <begin position="54"/>
        <end position="78"/>
    </location>
</feature>